<dbReference type="GO" id="GO:0043093">
    <property type="term" value="P:FtsZ-dependent cytokinesis"/>
    <property type="evidence" value="ECO:0007669"/>
    <property type="project" value="UniProtKB-UniRule"/>
</dbReference>
<dbReference type="NCBIfam" id="TIGR00065">
    <property type="entry name" value="ftsZ"/>
    <property type="match status" value="1"/>
</dbReference>
<feature type="region of interest" description="Disordered" evidence="7">
    <location>
        <begin position="320"/>
        <end position="436"/>
    </location>
</feature>
<keyword evidence="4 6" id="KW-0132">Cell division</keyword>
<dbReference type="Pfam" id="PF12327">
    <property type="entry name" value="FtsZ_C"/>
    <property type="match status" value="1"/>
</dbReference>
<dbReference type="GO" id="GO:0005525">
    <property type="term" value="F:GTP binding"/>
    <property type="evidence" value="ECO:0007669"/>
    <property type="project" value="UniProtKB-UniRule"/>
</dbReference>
<feature type="binding site" evidence="4">
    <location>
        <position position="144"/>
    </location>
    <ligand>
        <name>GTP</name>
        <dbReference type="ChEBI" id="CHEBI:37565"/>
    </ligand>
</feature>
<feature type="binding site" evidence="4">
    <location>
        <begin position="22"/>
        <end position="26"/>
    </location>
    <ligand>
        <name>GTP</name>
        <dbReference type="ChEBI" id="CHEBI:37565"/>
    </ligand>
</feature>
<evidence type="ECO:0000256" key="6">
    <source>
        <dbReference type="RuleBase" id="RU000631"/>
    </source>
</evidence>
<evidence type="ECO:0000259" key="9">
    <source>
        <dbReference type="SMART" id="SM00865"/>
    </source>
</evidence>
<dbReference type="InterPro" id="IPR008280">
    <property type="entry name" value="Tub_FtsZ_C"/>
</dbReference>
<feature type="compositionally biased region" description="Basic and acidic residues" evidence="7">
    <location>
        <begin position="320"/>
        <end position="337"/>
    </location>
</feature>
<dbReference type="OrthoDB" id="9813375at2"/>
<comment type="function">
    <text evidence="4 6">Essential cell division protein that forms a contractile ring structure (Z ring) at the future cell division site. The regulation of the ring assembly controls the timing and the location of cell division. One of the functions of the FtsZ ring is to recruit other cell division proteins to the septum to produce a new cell wall between the dividing cells. Binds GTP and shows GTPase activity.</text>
</comment>
<dbReference type="InterPro" id="IPR036525">
    <property type="entry name" value="Tubulin/FtsZ_GTPase_sf"/>
</dbReference>
<keyword evidence="4 6" id="KW-0131">Cell cycle</keyword>
<evidence type="ECO:0000256" key="3">
    <source>
        <dbReference type="ARBA" id="ARBA00023134"/>
    </source>
</evidence>
<accession>A0A5C6XIX7</accession>
<evidence type="ECO:0000259" key="8">
    <source>
        <dbReference type="SMART" id="SM00864"/>
    </source>
</evidence>
<proteinExistence type="inferred from homology"/>
<keyword evidence="4 6" id="KW-0717">Septation</keyword>
<feature type="domain" description="Tubulin/FtsZ 2-layer sandwich" evidence="9">
    <location>
        <begin position="208"/>
        <end position="326"/>
    </location>
</feature>
<dbReference type="PANTHER" id="PTHR30314">
    <property type="entry name" value="CELL DIVISION PROTEIN FTSZ-RELATED"/>
    <property type="match status" value="1"/>
</dbReference>
<dbReference type="PROSITE" id="PS01135">
    <property type="entry name" value="FTSZ_2"/>
    <property type="match status" value="1"/>
</dbReference>
<feature type="domain" description="Tubulin/FtsZ GTPase" evidence="8">
    <location>
        <begin position="14"/>
        <end position="206"/>
    </location>
</feature>
<dbReference type="PANTHER" id="PTHR30314:SF3">
    <property type="entry name" value="MITOCHONDRIAL DIVISION PROTEIN FSZA"/>
    <property type="match status" value="1"/>
</dbReference>
<name>A0A5C6XIX7_9DELT</name>
<comment type="subunit">
    <text evidence="4">Homodimer. Polymerizes to form a dynamic ring structure in a strictly GTP-dependent manner. Interacts directly with several other division proteins.</text>
</comment>
<dbReference type="Gene3D" id="3.30.1330.20">
    <property type="entry name" value="Tubulin/FtsZ, C-terminal domain"/>
    <property type="match status" value="1"/>
</dbReference>
<sequence>MLEFDDADVSNAANIKVIGVGGGGGNAINTMITEGISSVEFIAANTDLQALETNLATVKIQLGGALTKGLGAGANPDVGRNSALEDQTRIAEALKGADMVFVTAGMGGGTGTGAAPIIASIAREQGALTVGVVTKPFQFEGRRRRRSADEGIRNLASAVDTLITIPNQRLLAIAGEQTTILEAFKKADEVLLHAVQGISDLITVRGLVNVDFADVRTIMTGKGLALMGTGRASGPTRALEAAEMAISSPLLEDVSIEGATGILVNITGGVDMTLTEINDAMMLIEQASHEDANIIFGNVIEEDMRDELMVTVIATGFDKPRAESSDFSEMSRRRESTTRQSAPVAAAPRQAEPPRAPAPVEEEEVVESVPAQRGAPAYQSSPRYDRGAQDSVTERRASFLRSNTGSHAVPGGLSATEEEEIDTPTFLRNSRRRNDS</sequence>
<comment type="similarity">
    <text evidence="1 4 6">Belongs to the FtsZ family.</text>
</comment>
<feature type="compositionally biased region" description="Low complexity" evidence="7">
    <location>
        <begin position="338"/>
        <end position="350"/>
    </location>
</feature>
<evidence type="ECO:0000313" key="11">
    <source>
        <dbReference type="Proteomes" id="UP000321412"/>
    </source>
</evidence>
<organism evidence="10 11">
    <name type="scientific">Lujinxingia vulgaris</name>
    <dbReference type="NCBI Taxonomy" id="2600176"/>
    <lineage>
        <taxon>Bacteria</taxon>
        <taxon>Deltaproteobacteria</taxon>
        <taxon>Bradymonadales</taxon>
        <taxon>Lujinxingiaceae</taxon>
        <taxon>Lujinxingia</taxon>
    </lineage>
</organism>
<feature type="binding site" evidence="4">
    <location>
        <position position="188"/>
    </location>
    <ligand>
        <name>GTP</name>
        <dbReference type="ChEBI" id="CHEBI:37565"/>
    </ligand>
</feature>
<dbReference type="InterPro" id="IPR020805">
    <property type="entry name" value="Cell_div_FtsZ_CS"/>
</dbReference>
<feature type="binding site" evidence="4">
    <location>
        <begin position="109"/>
        <end position="111"/>
    </location>
    <ligand>
        <name>GTP</name>
        <dbReference type="ChEBI" id="CHEBI:37565"/>
    </ligand>
</feature>
<dbReference type="InterPro" id="IPR000158">
    <property type="entry name" value="Cell_div_FtsZ"/>
</dbReference>
<evidence type="ECO:0000256" key="2">
    <source>
        <dbReference type="ARBA" id="ARBA00022741"/>
    </source>
</evidence>
<dbReference type="GO" id="GO:0000917">
    <property type="term" value="P:division septum assembly"/>
    <property type="evidence" value="ECO:0007669"/>
    <property type="project" value="UniProtKB-KW"/>
</dbReference>
<dbReference type="InterPro" id="IPR037103">
    <property type="entry name" value="Tubulin/FtsZ-like_C"/>
</dbReference>
<feature type="compositionally biased region" description="Basic and acidic residues" evidence="7">
    <location>
        <begin position="383"/>
        <end position="397"/>
    </location>
</feature>
<dbReference type="InterPro" id="IPR003008">
    <property type="entry name" value="Tubulin_FtsZ_GTPase"/>
</dbReference>
<keyword evidence="4" id="KW-0963">Cytoplasm</keyword>
<dbReference type="FunFam" id="3.40.50.1440:FF:000001">
    <property type="entry name" value="Cell division protein FtsZ"/>
    <property type="match status" value="1"/>
</dbReference>
<dbReference type="PRINTS" id="PR00423">
    <property type="entry name" value="CELLDVISFTSZ"/>
</dbReference>
<dbReference type="Pfam" id="PF00091">
    <property type="entry name" value="Tubulin"/>
    <property type="match status" value="1"/>
</dbReference>
<dbReference type="CDD" id="cd02201">
    <property type="entry name" value="FtsZ_type1"/>
    <property type="match status" value="1"/>
</dbReference>
<dbReference type="PROSITE" id="PS01134">
    <property type="entry name" value="FTSZ_1"/>
    <property type="match status" value="1"/>
</dbReference>
<dbReference type="Proteomes" id="UP000321412">
    <property type="component" value="Unassembled WGS sequence"/>
</dbReference>
<dbReference type="Gene3D" id="3.40.50.1440">
    <property type="entry name" value="Tubulin/FtsZ, GTPase domain"/>
    <property type="match status" value="1"/>
</dbReference>
<dbReference type="HAMAP" id="MF_00909">
    <property type="entry name" value="FtsZ"/>
    <property type="match status" value="1"/>
</dbReference>
<dbReference type="GO" id="GO:0032153">
    <property type="term" value="C:cell division site"/>
    <property type="evidence" value="ECO:0007669"/>
    <property type="project" value="UniProtKB-UniRule"/>
</dbReference>
<dbReference type="SMART" id="SM00865">
    <property type="entry name" value="Tubulin_C"/>
    <property type="match status" value="1"/>
</dbReference>
<evidence type="ECO:0000313" key="10">
    <source>
        <dbReference type="EMBL" id="TXD37539.1"/>
    </source>
</evidence>
<dbReference type="EMBL" id="VOSM01000003">
    <property type="protein sequence ID" value="TXD37539.1"/>
    <property type="molecule type" value="Genomic_DNA"/>
</dbReference>
<dbReference type="AlphaFoldDB" id="A0A5C6XIX7"/>
<dbReference type="SUPFAM" id="SSF55307">
    <property type="entry name" value="Tubulin C-terminal domain-like"/>
    <property type="match status" value="1"/>
</dbReference>
<keyword evidence="2 4" id="KW-0547">Nucleotide-binding</keyword>
<comment type="subcellular location">
    <subcellularLocation>
        <location evidence="4">Cytoplasm</location>
    </subcellularLocation>
    <text evidence="4">Assembles at midcell at the inner surface of the cytoplasmic membrane.</text>
</comment>
<gene>
    <name evidence="4 10" type="primary">ftsZ</name>
    <name evidence="10" type="ORF">FRC98_07555</name>
</gene>
<dbReference type="InterPro" id="IPR045061">
    <property type="entry name" value="FtsZ/CetZ"/>
</dbReference>
<keyword evidence="11" id="KW-1185">Reference proteome</keyword>
<evidence type="ECO:0000256" key="7">
    <source>
        <dbReference type="SAM" id="MobiDB-lite"/>
    </source>
</evidence>
<feature type="binding site" evidence="4">
    <location>
        <position position="140"/>
    </location>
    <ligand>
        <name>GTP</name>
        <dbReference type="ChEBI" id="CHEBI:37565"/>
    </ligand>
</feature>
<comment type="caution">
    <text evidence="10">The sequence shown here is derived from an EMBL/GenBank/DDBJ whole genome shotgun (WGS) entry which is preliminary data.</text>
</comment>
<evidence type="ECO:0000256" key="1">
    <source>
        <dbReference type="ARBA" id="ARBA00009690"/>
    </source>
</evidence>
<dbReference type="GO" id="GO:0003924">
    <property type="term" value="F:GTPase activity"/>
    <property type="evidence" value="ECO:0007669"/>
    <property type="project" value="UniProtKB-UniRule"/>
</dbReference>
<reference evidence="10 11" key="1">
    <citation type="submission" date="2019-08" db="EMBL/GenBank/DDBJ databases">
        <title>Bradymonadales sp. TMQ4.</title>
        <authorList>
            <person name="Liang Q."/>
        </authorList>
    </citation>
    <scope>NUCLEOTIDE SEQUENCE [LARGE SCALE GENOMIC DNA]</scope>
    <source>
        <strain evidence="10 11">TMQ4</strain>
    </source>
</reference>
<dbReference type="GO" id="GO:0051258">
    <property type="term" value="P:protein polymerization"/>
    <property type="evidence" value="ECO:0007669"/>
    <property type="project" value="UniProtKB-UniRule"/>
</dbReference>
<dbReference type="SMART" id="SM00864">
    <property type="entry name" value="Tubulin"/>
    <property type="match status" value="1"/>
</dbReference>
<dbReference type="SUPFAM" id="SSF52490">
    <property type="entry name" value="Tubulin nucleotide-binding domain-like"/>
    <property type="match status" value="1"/>
</dbReference>
<dbReference type="InterPro" id="IPR018316">
    <property type="entry name" value="Tubulin/FtsZ_2-layer-sand-dom"/>
</dbReference>
<keyword evidence="3 4" id="KW-0342">GTP-binding</keyword>
<evidence type="ECO:0000256" key="5">
    <source>
        <dbReference type="NCBIfam" id="TIGR00065"/>
    </source>
</evidence>
<dbReference type="GO" id="GO:0005737">
    <property type="term" value="C:cytoplasm"/>
    <property type="evidence" value="ECO:0007669"/>
    <property type="project" value="UniProtKB-SubCell"/>
</dbReference>
<evidence type="ECO:0000256" key="4">
    <source>
        <dbReference type="HAMAP-Rule" id="MF_00909"/>
    </source>
</evidence>
<dbReference type="RefSeq" id="WP_146980695.1">
    <property type="nucleotide sequence ID" value="NZ_VOSM01000003.1"/>
</dbReference>
<dbReference type="InterPro" id="IPR024757">
    <property type="entry name" value="FtsZ_C"/>
</dbReference>
<protein>
    <recommendedName>
        <fullName evidence="4 5">Cell division protein FtsZ</fullName>
    </recommendedName>
</protein>